<dbReference type="EC" id="3.5.99.6" evidence="6"/>
<dbReference type="PROSITE" id="PS01161">
    <property type="entry name" value="GLC_GALNAC_ISOMERASE"/>
    <property type="match status" value="1"/>
</dbReference>
<dbReference type="OrthoDB" id="7663298at2759"/>
<dbReference type="Gene3D" id="3.40.50.1360">
    <property type="match status" value="1"/>
</dbReference>
<dbReference type="InterPro" id="IPR006148">
    <property type="entry name" value="Glc/Gal-6P_isomerase"/>
</dbReference>
<dbReference type="GO" id="GO:0016853">
    <property type="term" value="F:isomerase activity"/>
    <property type="evidence" value="ECO:0007669"/>
    <property type="project" value="UniProtKB-KW"/>
</dbReference>
<name>A0A0F8B2N2_CERFI</name>
<dbReference type="InterPro" id="IPR018321">
    <property type="entry name" value="Glucosamine6P_isomerase_CS"/>
</dbReference>
<dbReference type="FunFam" id="3.40.50.1360:FF:000002">
    <property type="entry name" value="Glucosamine-6-phosphate deaminase"/>
    <property type="match status" value="1"/>
</dbReference>
<evidence type="ECO:0000256" key="1">
    <source>
        <dbReference type="ARBA" id="ARBA00000644"/>
    </source>
</evidence>
<dbReference type="HAMAP" id="MF_01241">
    <property type="entry name" value="GlcN6P_deamin"/>
    <property type="match status" value="1"/>
</dbReference>
<proteinExistence type="inferred from homology"/>
<evidence type="ECO:0000256" key="2">
    <source>
        <dbReference type="ARBA" id="ARBA00005526"/>
    </source>
</evidence>
<evidence type="ECO:0000256" key="4">
    <source>
        <dbReference type="ARBA" id="ARBA00023277"/>
    </source>
</evidence>
<keyword evidence="8" id="KW-0413">Isomerase</keyword>
<dbReference type="GO" id="GO:0005829">
    <property type="term" value="C:cytosol"/>
    <property type="evidence" value="ECO:0007669"/>
    <property type="project" value="UniProtKB-ARBA"/>
</dbReference>
<sequence length="393" mass="42369">MRLVIRNSPKNAGIWAAKLIVDRIHSFNPTAENPFVLGLPTGSTPLGVYRELVRMYKAGQVSFANVVTFNMDEYVGLPRDHPESYHSFMWTNFFSHIDIQPRNVHLLDGNAVDLAKECAAYEARIQNAGGIRLFLAGVGEDGHIAFNEPGSSLASRTRVKTLTHDTVLANARFFDGDVAAVPRQALTVGVATVLDAHEVLCMALGPRKARALHMCVENGVSHMWTMSALQNHPRAIVLADDDATLELRVGTVRYFKSVESEAEAEAAKVMIPAGQVQQTSALAPLSTGNNATPIVIEASSPTAEAGMTSLYTDSKLLGATDAAAAAAIARTPSPDLVMDSMSSRIPENALQRAKTPELVPDRMASRLPDATPLLRRLTPNPETQIRQMGGIVA</sequence>
<dbReference type="CDD" id="cd01399">
    <property type="entry name" value="GlcN6P_deaminase"/>
    <property type="match status" value="1"/>
</dbReference>
<organism evidence="8 9">
    <name type="scientific">Ceratocystis fimbriata f. sp. platani</name>
    <dbReference type="NCBI Taxonomy" id="88771"/>
    <lineage>
        <taxon>Eukaryota</taxon>
        <taxon>Fungi</taxon>
        <taxon>Dikarya</taxon>
        <taxon>Ascomycota</taxon>
        <taxon>Pezizomycotina</taxon>
        <taxon>Sordariomycetes</taxon>
        <taxon>Hypocreomycetidae</taxon>
        <taxon>Microascales</taxon>
        <taxon>Ceratocystidaceae</taxon>
        <taxon>Ceratocystis</taxon>
    </lineage>
</organism>
<dbReference type="EMBL" id="LBBL01000179">
    <property type="protein sequence ID" value="KKF94125.1"/>
    <property type="molecule type" value="Genomic_DNA"/>
</dbReference>
<comment type="catalytic activity">
    <reaction evidence="1 6">
        <text>alpha-D-glucosamine 6-phosphate + H2O = beta-D-fructose 6-phosphate + NH4(+)</text>
        <dbReference type="Rhea" id="RHEA:12172"/>
        <dbReference type="ChEBI" id="CHEBI:15377"/>
        <dbReference type="ChEBI" id="CHEBI:28938"/>
        <dbReference type="ChEBI" id="CHEBI:57634"/>
        <dbReference type="ChEBI" id="CHEBI:75989"/>
        <dbReference type="EC" id="3.5.99.6"/>
    </reaction>
</comment>
<evidence type="ECO:0000256" key="3">
    <source>
        <dbReference type="ARBA" id="ARBA00022801"/>
    </source>
</evidence>
<evidence type="ECO:0000313" key="8">
    <source>
        <dbReference type="EMBL" id="KKF94125.1"/>
    </source>
</evidence>
<dbReference type="PANTHER" id="PTHR11280">
    <property type="entry name" value="GLUCOSAMINE-6-PHOSPHATE ISOMERASE"/>
    <property type="match status" value="1"/>
</dbReference>
<evidence type="ECO:0000313" key="9">
    <source>
        <dbReference type="Proteomes" id="UP000034841"/>
    </source>
</evidence>
<protein>
    <recommendedName>
        <fullName evidence="6">Glucosamine-6-phosphate isomerase</fullName>
        <ecNumber evidence="6">3.5.99.6</ecNumber>
    </recommendedName>
    <alternativeName>
        <fullName evidence="6">Glucosamine-6-phosphate isomerase</fullName>
    </alternativeName>
</protein>
<dbReference type="GO" id="GO:0042802">
    <property type="term" value="F:identical protein binding"/>
    <property type="evidence" value="ECO:0007669"/>
    <property type="project" value="TreeGrafter"/>
</dbReference>
<keyword evidence="9" id="KW-1185">Reference proteome</keyword>
<dbReference type="PANTHER" id="PTHR11280:SF5">
    <property type="entry name" value="GLUCOSAMINE-6-PHOSPHATE ISOMERASE"/>
    <property type="match status" value="1"/>
</dbReference>
<evidence type="ECO:0000259" key="7">
    <source>
        <dbReference type="Pfam" id="PF01182"/>
    </source>
</evidence>
<dbReference type="Pfam" id="PF01182">
    <property type="entry name" value="Glucosamine_iso"/>
    <property type="match status" value="1"/>
</dbReference>
<keyword evidence="4 6" id="KW-0119">Carbohydrate metabolism</keyword>
<dbReference type="GO" id="GO:0005975">
    <property type="term" value="P:carbohydrate metabolic process"/>
    <property type="evidence" value="ECO:0007669"/>
    <property type="project" value="InterPro"/>
</dbReference>
<dbReference type="GO" id="GO:0004342">
    <property type="term" value="F:glucosamine-6-phosphate deaminase activity"/>
    <property type="evidence" value="ECO:0007669"/>
    <property type="project" value="UniProtKB-UniRule"/>
</dbReference>
<comment type="similarity">
    <text evidence="2 6">Belongs to the glucosamine/galactosamine-6-phosphate isomerase family.</text>
</comment>
<reference evidence="8 9" key="1">
    <citation type="submission" date="2015-04" db="EMBL/GenBank/DDBJ databases">
        <title>Genome sequence of Ceratocystis platani, a major pathogen of plane trees.</title>
        <authorList>
            <person name="Belbahri L."/>
        </authorList>
    </citation>
    <scope>NUCLEOTIDE SEQUENCE [LARGE SCALE GENOMIC DNA]</scope>
    <source>
        <strain evidence="8 9">CFO</strain>
    </source>
</reference>
<dbReference type="SUPFAM" id="SSF100950">
    <property type="entry name" value="NagB/RpiA/CoA transferase-like"/>
    <property type="match status" value="1"/>
</dbReference>
<dbReference type="GO" id="GO:0006046">
    <property type="term" value="P:N-acetylglucosamine catabolic process"/>
    <property type="evidence" value="ECO:0007669"/>
    <property type="project" value="TreeGrafter"/>
</dbReference>
<comment type="caution">
    <text evidence="8">The sequence shown here is derived from an EMBL/GenBank/DDBJ whole genome shotgun (WGS) entry which is preliminary data.</text>
</comment>
<comment type="function">
    <text evidence="5">Catalyzes the reversible conversion of alpha-D-glucosamine 6-phosphate (GlcN-6P) into beta-D-fructose 6-phosphate (Fru-6P) and ammonium ion, a regulatory reaction step in de novo uridine diphosphate-N-acetyl-alpha-D-glucosamine (UDP-GlcNAc) biosynthesis via hexosamine pathway.</text>
</comment>
<dbReference type="InterPro" id="IPR004547">
    <property type="entry name" value="Glucosamine6P_isomerase"/>
</dbReference>
<evidence type="ECO:0000256" key="6">
    <source>
        <dbReference type="RuleBase" id="RU361197"/>
    </source>
</evidence>
<evidence type="ECO:0000256" key="5">
    <source>
        <dbReference type="ARBA" id="ARBA00049961"/>
    </source>
</evidence>
<feature type="domain" description="Glucosamine/galactosamine-6-phosphate isomerase" evidence="7">
    <location>
        <begin position="17"/>
        <end position="229"/>
    </location>
</feature>
<dbReference type="Proteomes" id="UP000034841">
    <property type="component" value="Unassembled WGS sequence"/>
</dbReference>
<dbReference type="InterPro" id="IPR037171">
    <property type="entry name" value="NagB/RpiA_transferase-like"/>
</dbReference>
<gene>
    <name evidence="8" type="primary">Gnpda1</name>
    <name evidence="8" type="ORF">CFO_g3537</name>
</gene>
<dbReference type="GO" id="GO:0019262">
    <property type="term" value="P:N-acetylneuraminate catabolic process"/>
    <property type="evidence" value="ECO:0007669"/>
    <property type="project" value="TreeGrafter"/>
</dbReference>
<keyword evidence="3 6" id="KW-0378">Hydrolase</keyword>
<dbReference type="AlphaFoldDB" id="A0A0F8B2N2"/>
<dbReference type="NCBIfam" id="TIGR00502">
    <property type="entry name" value="nagB"/>
    <property type="match status" value="1"/>
</dbReference>
<accession>A0A0F8B2N2</accession>
<dbReference type="GO" id="GO:0006043">
    <property type="term" value="P:glucosamine catabolic process"/>
    <property type="evidence" value="ECO:0007669"/>
    <property type="project" value="TreeGrafter"/>
</dbReference>